<feature type="region of interest" description="Disordered" evidence="2">
    <location>
        <begin position="106"/>
        <end position="155"/>
    </location>
</feature>
<evidence type="ECO:0000256" key="1">
    <source>
        <dbReference type="SAM" id="Coils"/>
    </source>
</evidence>
<feature type="region of interest" description="Disordered" evidence="2">
    <location>
        <begin position="1"/>
        <end position="22"/>
    </location>
</feature>
<dbReference type="EMBL" id="JAANER010000004">
    <property type="protein sequence ID" value="KAG9191336.1"/>
    <property type="molecule type" value="Genomic_DNA"/>
</dbReference>
<accession>A0AAD4IAY3</accession>
<protein>
    <submittedName>
        <fullName evidence="3">Uncharacterized protein</fullName>
    </submittedName>
</protein>
<evidence type="ECO:0000313" key="3">
    <source>
        <dbReference type="EMBL" id="KAG9191336.1"/>
    </source>
</evidence>
<feature type="compositionally biased region" description="Basic and acidic residues" evidence="2">
    <location>
        <begin position="113"/>
        <end position="125"/>
    </location>
</feature>
<keyword evidence="4" id="KW-1185">Reference proteome</keyword>
<feature type="coiled-coil region" evidence="1">
    <location>
        <begin position="38"/>
        <end position="103"/>
    </location>
</feature>
<dbReference type="Proteomes" id="UP001199106">
    <property type="component" value="Unassembled WGS sequence"/>
</dbReference>
<dbReference type="AlphaFoldDB" id="A0AAD4IAY3"/>
<keyword evidence="1" id="KW-0175">Coiled coil</keyword>
<gene>
    <name evidence="3" type="ORF">G6011_09424</name>
</gene>
<reference evidence="3" key="1">
    <citation type="submission" date="2021-07" db="EMBL/GenBank/DDBJ databases">
        <title>Genome Resource of American Ginseng Black Spot Pathogen Alternaria panax.</title>
        <authorList>
            <person name="Qiu C."/>
            <person name="Wang W."/>
            <person name="Liu Z."/>
        </authorList>
    </citation>
    <scope>NUCLEOTIDE SEQUENCE</scope>
    <source>
        <strain evidence="3">BNCC115425</strain>
    </source>
</reference>
<feature type="compositionally biased region" description="Basic and acidic residues" evidence="2">
    <location>
        <begin position="135"/>
        <end position="155"/>
    </location>
</feature>
<proteinExistence type="predicted"/>
<name>A0AAD4IAY3_9PLEO</name>
<organism evidence="3 4">
    <name type="scientific">Alternaria panax</name>
    <dbReference type="NCBI Taxonomy" id="48097"/>
    <lineage>
        <taxon>Eukaryota</taxon>
        <taxon>Fungi</taxon>
        <taxon>Dikarya</taxon>
        <taxon>Ascomycota</taxon>
        <taxon>Pezizomycotina</taxon>
        <taxon>Dothideomycetes</taxon>
        <taxon>Pleosporomycetidae</taxon>
        <taxon>Pleosporales</taxon>
        <taxon>Pleosporineae</taxon>
        <taxon>Pleosporaceae</taxon>
        <taxon>Alternaria</taxon>
        <taxon>Alternaria sect. Panax</taxon>
    </lineage>
</organism>
<comment type="caution">
    <text evidence="3">The sequence shown here is derived from an EMBL/GenBank/DDBJ whole genome shotgun (WGS) entry which is preliminary data.</text>
</comment>
<evidence type="ECO:0000256" key="2">
    <source>
        <dbReference type="SAM" id="MobiDB-lite"/>
    </source>
</evidence>
<sequence>MEHAEGLWVTGTGNDEQEAKDGEEARLCATIASMSHKADYWKARAEEYRNTIAELDKKTPKDAAGSNLPSETVRRLNRLESELTRLRSENAQLKETLKTIEYDNGNLGNQNDGKARKLKGADKKVRNAKAVAGNEEEKAKDAQGDRQRHLASERRMKKERADALAALQEQKKLDGDLRAVPEVEQSGAPHVRDAAADPNNTVAVIPVQFDICRIDVQPIMMVFEWHQINVAARFRDWYKDWKVSNREVRKVGGSEGVDDEKKKLQKLYGDMVGMPNSYIETSAEHDGWRSKRAAQVVCRYAEARHNADV</sequence>
<evidence type="ECO:0000313" key="4">
    <source>
        <dbReference type="Proteomes" id="UP001199106"/>
    </source>
</evidence>